<dbReference type="InterPro" id="IPR002921">
    <property type="entry name" value="Fungal_lipase-type"/>
</dbReference>
<dbReference type="Pfam" id="PF01764">
    <property type="entry name" value="Lipase_3"/>
    <property type="match status" value="1"/>
</dbReference>
<dbReference type="CDD" id="cd00519">
    <property type="entry name" value="Lipase_3"/>
    <property type="match status" value="1"/>
</dbReference>
<sequence length="297" mass="34988">MKRLKRYQYEQYAILCNLAYPDTFDHTLYGFSKAGRHEITDRWGRTIIRLLWGEQKEVVVVFKGSQNLWDWMINLAFFPKKIPAGDTHCHVHWGYYALLEQCSKTPKSIASGYLTSRHLTSHHISDSQRVEWQHSVERQYQQRHLSLYQQIEGVLVPLIQSGKKVALTGHSSGGAMAVLVAHRLYQTHPNAIKRIVTFGQPATGFWNFKQHYPLAQHTYRICCDLDMVTFLPPLPLVYWHVGKMLWLHNGKIYEDTPTFQRLYRSLISWILRPITYHYMNKYIRNKDFSTNTDLFMP</sequence>
<name>A0A090QK14_9GAMM</name>
<organism evidence="2 3">
    <name type="scientific">Photobacterium aphoticum</name>
    <dbReference type="NCBI Taxonomy" id="754436"/>
    <lineage>
        <taxon>Bacteria</taxon>
        <taxon>Pseudomonadati</taxon>
        <taxon>Pseudomonadota</taxon>
        <taxon>Gammaproteobacteria</taxon>
        <taxon>Vibrionales</taxon>
        <taxon>Vibrionaceae</taxon>
        <taxon>Photobacterium</taxon>
    </lineage>
</organism>
<dbReference type="PANTHER" id="PTHR45856:SF24">
    <property type="entry name" value="FUNGAL LIPASE-LIKE DOMAIN-CONTAINING PROTEIN"/>
    <property type="match status" value="1"/>
</dbReference>
<dbReference type="AlphaFoldDB" id="A0A090QK14"/>
<evidence type="ECO:0000259" key="1">
    <source>
        <dbReference type="Pfam" id="PF01764"/>
    </source>
</evidence>
<dbReference type="Gene3D" id="3.40.50.1820">
    <property type="entry name" value="alpha/beta hydrolase"/>
    <property type="match status" value="1"/>
</dbReference>
<dbReference type="eggNOG" id="COG3675">
    <property type="taxonomic scope" value="Bacteria"/>
</dbReference>
<dbReference type="STRING" id="754436.JCM19237_6154"/>
<comment type="caution">
    <text evidence="2">The sequence shown here is derived from an EMBL/GenBank/DDBJ whole genome shotgun (WGS) entry which is preliminary data.</text>
</comment>
<evidence type="ECO:0000313" key="3">
    <source>
        <dbReference type="Proteomes" id="UP000029227"/>
    </source>
</evidence>
<accession>A0A090QK14</accession>
<dbReference type="SUPFAM" id="SSF53474">
    <property type="entry name" value="alpha/beta-Hydrolases"/>
    <property type="match status" value="1"/>
</dbReference>
<dbReference type="PANTHER" id="PTHR45856">
    <property type="entry name" value="ALPHA/BETA-HYDROLASES SUPERFAMILY PROTEIN"/>
    <property type="match status" value="1"/>
</dbReference>
<reference evidence="2 3" key="1">
    <citation type="journal article" date="2014" name="Genome Announc.">
        <title>Draft Genome Sequences of Two Vibrionaceae Species, Vibrio ponticus C121 and Photobacterium aphoticum C119, Isolated as Coral Reef Microbiota.</title>
        <authorList>
            <person name="Al-saari N."/>
            <person name="Meirelles P.M."/>
            <person name="Mino S."/>
            <person name="Suda W."/>
            <person name="Oshima K."/>
            <person name="Hattori M."/>
            <person name="Ohkuma M."/>
            <person name="Thompson F.L."/>
            <person name="Gomez-Gil B."/>
            <person name="Sawabe T."/>
            <person name="Sawabe T."/>
        </authorList>
    </citation>
    <scope>NUCLEOTIDE SEQUENCE [LARGE SCALE GENOMIC DNA]</scope>
    <source>
        <strain evidence="2 3">JCM 19237</strain>
    </source>
</reference>
<gene>
    <name evidence="2" type="ORF">JCM19237_6154</name>
</gene>
<evidence type="ECO:0000313" key="2">
    <source>
        <dbReference type="EMBL" id="GAL03261.1"/>
    </source>
</evidence>
<feature type="domain" description="Fungal lipase-type" evidence="1">
    <location>
        <begin position="59"/>
        <end position="234"/>
    </location>
</feature>
<protein>
    <submittedName>
        <fullName evidence="2">Lipase-related protein</fullName>
    </submittedName>
</protein>
<dbReference type="InterPro" id="IPR051218">
    <property type="entry name" value="Sec_MonoDiacylglyc_Lipase"/>
</dbReference>
<dbReference type="EMBL" id="BBMN01000001">
    <property type="protein sequence ID" value="GAL03261.1"/>
    <property type="molecule type" value="Genomic_DNA"/>
</dbReference>
<proteinExistence type="predicted"/>
<dbReference type="Proteomes" id="UP000029227">
    <property type="component" value="Unassembled WGS sequence"/>
</dbReference>
<dbReference type="InterPro" id="IPR029058">
    <property type="entry name" value="AB_hydrolase_fold"/>
</dbReference>
<dbReference type="GO" id="GO:0006629">
    <property type="term" value="P:lipid metabolic process"/>
    <property type="evidence" value="ECO:0007669"/>
    <property type="project" value="InterPro"/>
</dbReference>